<dbReference type="InterPro" id="IPR009053">
    <property type="entry name" value="Prefoldin"/>
</dbReference>
<evidence type="ECO:0000256" key="2">
    <source>
        <dbReference type="ARBA" id="ARBA00011695"/>
    </source>
</evidence>
<dbReference type="GO" id="GO:0005737">
    <property type="term" value="C:cytoplasm"/>
    <property type="evidence" value="ECO:0007669"/>
    <property type="project" value="TreeGrafter"/>
</dbReference>
<dbReference type="GO" id="GO:0051082">
    <property type="term" value="F:unfolded protein binding"/>
    <property type="evidence" value="ECO:0007669"/>
    <property type="project" value="InterPro"/>
</dbReference>
<dbReference type="GO" id="GO:0044183">
    <property type="term" value="F:protein folding chaperone"/>
    <property type="evidence" value="ECO:0007669"/>
    <property type="project" value="TreeGrafter"/>
</dbReference>
<dbReference type="AlphaFoldDB" id="A0A0X3NZM4"/>
<comment type="similarity">
    <text evidence="1">Belongs to the prefoldin subunit beta family.</text>
</comment>
<dbReference type="Gene3D" id="1.10.287.370">
    <property type="match status" value="1"/>
</dbReference>
<dbReference type="PANTHER" id="PTHR20903">
    <property type="entry name" value="PREFOLDIN SUBUNIT 1-RELATED"/>
    <property type="match status" value="1"/>
</dbReference>
<dbReference type="GO" id="GO:0016272">
    <property type="term" value="C:prefoldin complex"/>
    <property type="evidence" value="ECO:0007669"/>
    <property type="project" value="InterPro"/>
</dbReference>
<name>A0A0X3NZM4_SCHSO</name>
<dbReference type="Pfam" id="PF01920">
    <property type="entry name" value="Prefoldin_2"/>
    <property type="match status" value="1"/>
</dbReference>
<dbReference type="PANTHER" id="PTHR20903:SF0">
    <property type="entry name" value="PREFOLDIN SUBUNIT 1"/>
    <property type="match status" value="1"/>
</dbReference>
<dbReference type="SUPFAM" id="SSF46579">
    <property type="entry name" value="Prefoldin"/>
    <property type="match status" value="1"/>
</dbReference>
<keyword evidence="3" id="KW-0143">Chaperone</keyword>
<accession>A0A0X3NZM4</accession>
<evidence type="ECO:0000313" key="4">
    <source>
        <dbReference type="EMBL" id="JAP45231.1"/>
    </source>
</evidence>
<proteinExistence type="inferred from homology"/>
<dbReference type="EMBL" id="GEEE01017994">
    <property type="protein sequence ID" value="JAP45231.1"/>
    <property type="molecule type" value="Transcribed_RNA"/>
</dbReference>
<gene>
    <name evidence="4" type="ORF">TR65065</name>
</gene>
<organism evidence="4">
    <name type="scientific">Schistocephalus solidus</name>
    <name type="common">Tapeworm</name>
    <dbReference type="NCBI Taxonomy" id="70667"/>
    <lineage>
        <taxon>Eukaryota</taxon>
        <taxon>Metazoa</taxon>
        <taxon>Spiralia</taxon>
        <taxon>Lophotrochozoa</taxon>
        <taxon>Platyhelminthes</taxon>
        <taxon>Cestoda</taxon>
        <taxon>Eucestoda</taxon>
        <taxon>Diphyllobothriidea</taxon>
        <taxon>Diphyllobothriidae</taxon>
        <taxon>Schistocephalus</taxon>
    </lineage>
</organism>
<protein>
    <recommendedName>
        <fullName evidence="5">Prefoldin subunit 1</fullName>
    </recommendedName>
</protein>
<sequence length="124" mass="14020">MSEKGMDPDIQKAVIELKNKTTQANQQIGFLNAQINALNTQIRRSELVTEQVKELPDGTNTYSSVGRMFIQKSVSEIISDLADQRKECQHNVESLQAKLDYVNKGLQEAQQGLRDLISLKQQKM</sequence>
<evidence type="ECO:0000256" key="1">
    <source>
        <dbReference type="ARBA" id="ARBA00008045"/>
    </source>
</evidence>
<dbReference type="InterPro" id="IPR002777">
    <property type="entry name" value="PFD_beta-like"/>
</dbReference>
<evidence type="ECO:0000256" key="3">
    <source>
        <dbReference type="ARBA" id="ARBA00023186"/>
    </source>
</evidence>
<evidence type="ECO:0008006" key="5">
    <source>
        <dbReference type="Google" id="ProtNLM"/>
    </source>
</evidence>
<comment type="subunit">
    <text evidence="2">Heterohexamer of two PFD-alpha type and four PFD-beta type subunits.</text>
</comment>
<reference evidence="4" key="1">
    <citation type="submission" date="2016-01" db="EMBL/GenBank/DDBJ databases">
        <title>Reference transcriptome for the parasite Schistocephalus solidus: insights into the molecular evolution of parasitism.</title>
        <authorList>
            <person name="Hebert F.O."/>
            <person name="Grambauer S."/>
            <person name="Barber I."/>
            <person name="Landry C.R."/>
            <person name="Aubin-Horth N."/>
        </authorList>
    </citation>
    <scope>NUCLEOTIDE SEQUENCE</scope>
</reference>